<dbReference type="SUPFAM" id="SSF54506">
    <property type="entry name" value="Diaminopimelate epimerase-like"/>
    <property type="match status" value="2"/>
</dbReference>
<dbReference type="PANTHER" id="PTHR43709">
    <property type="entry name" value="ACONITATE ISOMERASE-RELATED"/>
    <property type="match status" value="1"/>
</dbReference>
<evidence type="ECO:0000313" key="4">
    <source>
        <dbReference type="Proteomes" id="UP000054925"/>
    </source>
</evidence>
<keyword evidence="4" id="KW-1185">Reference proteome</keyword>
<name>A0A158KCE4_9BURK</name>
<organism evidence="3 4">
    <name type="scientific">Caballeronia terrestris</name>
    <dbReference type="NCBI Taxonomy" id="1226301"/>
    <lineage>
        <taxon>Bacteria</taxon>
        <taxon>Pseudomonadati</taxon>
        <taxon>Pseudomonadota</taxon>
        <taxon>Betaproteobacteria</taxon>
        <taxon>Burkholderiales</taxon>
        <taxon>Burkholderiaceae</taxon>
        <taxon>Caballeronia</taxon>
    </lineage>
</organism>
<comment type="similarity">
    <text evidence="1">Belongs to the PrpF family.</text>
</comment>
<reference evidence="3" key="1">
    <citation type="submission" date="2016-01" db="EMBL/GenBank/DDBJ databases">
        <authorList>
            <person name="Peeters C."/>
        </authorList>
    </citation>
    <scope>NUCLEOTIDE SEQUENCE [LARGE SCALE GENOMIC DNA]</scope>
    <source>
        <strain evidence="3">LMG 22937</strain>
    </source>
</reference>
<dbReference type="Proteomes" id="UP000054925">
    <property type="component" value="Unassembled WGS sequence"/>
</dbReference>
<sequence length="376" mass="39778">MKPQRAIPCVYMRGGTSRALFFHERDLPADTDARDPLFCAALGSPDPDERQLDGMGGGITSLSKIAVIGPPTHPGADVDYTFVQVDPRRGSVGYRGNCGNISSAVGPFALEEGLVDASGEEAAVVIHNTNTKKLIRARFATVNGYAAVTGDFRLDGVAGSGAPIELGFLDPGGAATGKLLPSGQARNRLTIESLGEVEVSMVDACNPVVMIEARALGLSGIETPAQLNANPRAMQLFEHLRVQAAVSMGLVDDPADARTKMMNLPLVALLSKPAAVQDGMQADVVVRMISSGQPRKASPLTGAMCLAIAAQIDDTVIHDVRLRTTADVSRFVIAHASGLLPVAARVEKRDGRFEAREAIAFRTARRLMDGRVYVPN</sequence>
<dbReference type="Gene3D" id="3.10.310.10">
    <property type="entry name" value="Diaminopimelate Epimerase, Chain A, domain 1"/>
    <property type="match status" value="2"/>
</dbReference>
<accession>A0A158KCE4</accession>
<evidence type="ECO:0000256" key="1">
    <source>
        <dbReference type="ARBA" id="ARBA00007673"/>
    </source>
</evidence>
<dbReference type="GO" id="GO:0016853">
    <property type="term" value="F:isomerase activity"/>
    <property type="evidence" value="ECO:0007669"/>
    <property type="project" value="UniProtKB-KW"/>
</dbReference>
<protein>
    <submittedName>
        <fullName evidence="3">AcnD-accessory protein PrpF</fullName>
    </submittedName>
</protein>
<dbReference type="InterPro" id="IPR007400">
    <property type="entry name" value="PrpF-like"/>
</dbReference>
<dbReference type="Pfam" id="PF04303">
    <property type="entry name" value="PrpF"/>
    <property type="match status" value="1"/>
</dbReference>
<dbReference type="PANTHER" id="PTHR43709:SF2">
    <property type="entry name" value="DUF453 DOMAIN PROTEIN (AFU_ORTHOLOGUE AFUA_6G00360)"/>
    <property type="match status" value="1"/>
</dbReference>
<evidence type="ECO:0000256" key="2">
    <source>
        <dbReference type="ARBA" id="ARBA00023235"/>
    </source>
</evidence>
<dbReference type="EMBL" id="FCOL02000046">
    <property type="protein sequence ID" value="SAL78786.1"/>
    <property type="molecule type" value="Genomic_DNA"/>
</dbReference>
<gene>
    <name evidence="3" type="ORF">AWB67_05324</name>
</gene>
<dbReference type="OrthoDB" id="9779763at2"/>
<dbReference type="AlphaFoldDB" id="A0A158KCE4"/>
<dbReference type="RefSeq" id="WP_087659173.1">
    <property type="nucleotide sequence ID" value="NZ_FCOL02000046.1"/>
</dbReference>
<keyword evidence="2" id="KW-0413">Isomerase</keyword>
<evidence type="ECO:0000313" key="3">
    <source>
        <dbReference type="EMBL" id="SAL78786.1"/>
    </source>
</evidence>
<proteinExistence type="inferred from homology"/>
<comment type="caution">
    <text evidence="3">The sequence shown here is derived from an EMBL/GenBank/DDBJ whole genome shotgun (WGS) entry which is preliminary data.</text>
</comment>